<dbReference type="Pfam" id="PF11339">
    <property type="entry name" value="DUF3141"/>
    <property type="match status" value="1"/>
</dbReference>
<dbReference type="RefSeq" id="WP_216939689.1">
    <property type="nucleotide sequence ID" value="NZ_CP077062.1"/>
</dbReference>
<feature type="region of interest" description="Disordered" evidence="1">
    <location>
        <begin position="356"/>
        <end position="469"/>
    </location>
</feature>
<accession>A0A975Y086</accession>
<dbReference type="InterPro" id="IPR024501">
    <property type="entry name" value="DUF3141"/>
</dbReference>
<evidence type="ECO:0000313" key="2">
    <source>
        <dbReference type="EMBL" id="QWZ08180.1"/>
    </source>
</evidence>
<organism evidence="2 3">
    <name type="scientific">Nocardioides panacis</name>
    <dbReference type="NCBI Taxonomy" id="2849501"/>
    <lineage>
        <taxon>Bacteria</taxon>
        <taxon>Bacillati</taxon>
        <taxon>Actinomycetota</taxon>
        <taxon>Actinomycetes</taxon>
        <taxon>Propionibacteriales</taxon>
        <taxon>Nocardioidaceae</taxon>
        <taxon>Nocardioides</taxon>
    </lineage>
</organism>
<evidence type="ECO:0000256" key="1">
    <source>
        <dbReference type="SAM" id="MobiDB-lite"/>
    </source>
</evidence>
<sequence length="469" mass="49441">MDLIPKPDQIVSAAANVAHKMLYGGLADLRPMPRTLIDEGVLREVYHYRPRASAREHGDPVLLVTPLAAPAICFDLRRGCSLVEHLVEAGRPTYLVEYGEVSFANRGLGMEHWVDEVVPRAIEEVSAHAGGRPVHVVGWSLGGIFALLTAADRPDLPIGSLTSVGAPVDVTQVPLVAPLRPFLGVTGERAGLVTQSYRLMGGLPKPLVKRAFQLSSFNKLVTKPIALAAKLDDADFLAQVEAVDRFTAKMIAYPGRTFGQLYHRLLKGNQLASGSVTMDDREIRLADVTAPLLAFAGAGDGIAPVGCVRPIVDLVTGVDDLRFEIVPGGHLGMLTGRAARGTTWRIIDEWIDAHSSAAADRPTPGARATSAATRKNAASRKTAAGRSAATKRTAAAAATAAATRATTRKATATKATPTKPAARKATAKKAAVGKPAKAPARSASRTTIGANPARRYGSAGSRTLAPKKR</sequence>
<keyword evidence="2" id="KW-0378">Hydrolase</keyword>
<feature type="compositionally biased region" description="Low complexity" evidence="1">
    <location>
        <begin position="428"/>
        <end position="441"/>
    </location>
</feature>
<keyword evidence="3" id="KW-1185">Reference proteome</keyword>
<dbReference type="InterPro" id="IPR051321">
    <property type="entry name" value="PHA/PHB_synthase"/>
</dbReference>
<dbReference type="Proteomes" id="UP000683575">
    <property type="component" value="Chromosome"/>
</dbReference>
<evidence type="ECO:0000313" key="3">
    <source>
        <dbReference type="Proteomes" id="UP000683575"/>
    </source>
</evidence>
<protein>
    <submittedName>
        <fullName evidence="2">Alpha/beta fold hydrolase</fullName>
    </submittedName>
</protein>
<gene>
    <name evidence="2" type="ORF">KRR39_23090</name>
</gene>
<proteinExistence type="predicted"/>
<dbReference type="KEGG" id="nps:KRR39_23090"/>
<dbReference type="PANTHER" id="PTHR36837:SF2">
    <property type="entry name" value="POLY(3-HYDROXYALKANOATE) POLYMERASE SUBUNIT PHAC"/>
    <property type="match status" value="1"/>
</dbReference>
<reference evidence="2" key="1">
    <citation type="submission" date="2021-06" db="EMBL/GenBank/DDBJ databases">
        <title>Complete genome sequence of Nocardioides sp. G188.</title>
        <authorList>
            <person name="Im W.-T."/>
        </authorList>
    </citation>
    <scope>NUCLEOTIDE SEQUENCE</scope>
    <source>
        <strain evidence="2">G188</strain>
    </source>
</reference>
<dbReference type="PANTHER" id="PTHR36837">
    <property type="entry name" value="POLY(3-HYDROXYALKANOATE) POLYMERASE SUBUNIT PHAC"/>
    <property type="match status" value="1"/>
</dbReference>
<name>A0A975Y086_9ACTN</name>
<dbReference type="EMBL" id="CP077062">
    <property type="protein sequence ID" value="QWZ08180.1"/>
    <property type="molecule type" value="Genomic_DNA"/>
</dbReference>
<feature type="compositionally biased region" description="Low complexity" evidence="1">
    <location>
        <begin position="379"/>
        <end position="420"/>
    </location>
</feature>
<dbReference type="GO" id="GO:0016787">
    <property type="term" value="F:hydrolase activity"/>
    <property type="evidence" value="ECO:0007669"/>
    <property type="project" value="UniProtKB-KW"/>
</dbReference>
<dbReference type="AlphaFoldDB" id="A0A975Y086"/>